<dbReference type="FunFam" id="4.10.280.10:FF:000006">
    <property type="entry name" value="Neurogenic differentiation factor"/>
    <property type="match status" value="1"/>
</dbReference>
<keyword evidence="1" id="KW-0217">Developmental protein</keyword>
<dbReference type="PANTHER" id="PTHR19290:SF163">
    <property type="entry name" value="BASIC HELIX-LOOP-HELIX NEURAL TRANSCRIPTION FACTOR TAP"/>
    <property type="match status" value="1"/>
</dbReference>
<keyword evidence="11" id="KW-1185">Reference proteome</keyword>
<keyword evidence="5" id="KW-0238">DNA-binding</keyword>
<evidence type="ECO:0000256" key="3">
    <source>
        <dbReference type="ARBA" id="ARBA00022902"/>
    </source>
</evidence>
<dbReference type="PROSITE" id="PS50888">
    <property type="entry name" value="BHLH"/>
    <property type="match status" value="1"/>
</dbReference>
<name>R7UPZ8_CAPTE</name>
<feature type="non-terminal residue" evidence="9">
    <location>
        <position position="1"/>
    </location>
</feature>
<keyword evidence="4" id="KW-0805">Transcription regulation</keyword>
<dbReference type="InterPro" id="IPR011598">
    <property type="entry name" value="bHLH_dom"/>
</dbReference>
<dbReference type="GO" id="GO:0005634">
    <property type="term" value="C:nucleus"/>
    <property type="evidence" value="ECO:0007669"/>
    <property type="project" value="TreeGrafter"/>
</dbReference>
<dbReference type="HOGENOM" id="CLU_171328_0_0_1"/>
<keyword evidence="6" id="KW-0804">Transcription</keyword>
<protein>
    <recommendedName>
        <fullName evidence="8">BHLH domain-containing protein</fullName>
    </recommendedName>
</protein>
<feature type="non-terminal residue" evidence="9">
    <location>
        <position position="84"/>
    </location>
</feature>
<evidence type="ECO:0000256" key="4">
    <source>
        <dbReference type="ARBA" id="ARBA00023015"/>
    </source>
</evidence>
<keyword evidence="7" id="KW-0539">Nucleus</keyword>
<keyword evidence="3" id="KW-0524">Neurogenesis</keyword>
<keyword evidence="2" id="KW-0221">Differentiation</keyword>
<evidence type="ECO:0000256" key="6">
    <source>
        <dbReference type="ARBA" id="ARBA00023163"/>
    </source>
</evidence>
<dbReference type="Proteomes" id="UP000014760">
    <property type="component" value="Unassembled WGS sequence"/>
</dbReference>
<proteinExistence type="predicted"/>
<dbReference type="EnsemblMetazoa" id="CapteT70345">
    <property type="protein sequence ID" value="CapteP70345"/>
    <property type="gene ID" value="CapteG70345"/>
</dbReference>
<dbReference type="GO" id="GO:0007423">
    <property type="term" value="P:sensory organ development"/>
    <property type="evidence" value="ECO:0007669"/>
    <property type="project" value="TreeGrafter"/>
</dbReference>
<evidence type="ECO:0000256" key="5">
    <source>
        <dbReference type="ARBA" id="ARBA00023125"/>
    </source>
</evidence>
<organism evidence="9">
    <name type="scientific">Capitella teleta</name>
    <name type="common">Polychaete worm</name>
    <dbReference type="NCBI Taxonomy" id="283909"/>
    <lineage>
        <taxon>Eukaryota</taxon>
        <taxon>Metazoa</taxon>
        <taxon>Spiralia</taxon>
        <taxon>Lophotrochozoa</taxon>
        <taxon>Annelida</taxon>
        <taxon>Polychaeta</taxon>
        <taxon>Sedentaria</taxon>
        <taxon>Scolecida</taxon>
        <taxon>Capitellidae</taxon>
        <taxon>Capitella</taxon>
    </lineage>
</organism>
<dbReference type="InterPro" id="IPR050359">
    <property type="entry name" value="bHLH_transcription_factors"/>
</dbReference>
<dbReference type="EMBL" id="AMQN01007807">
    <property type="status" value="NOT_ANNOTATED_CDS"/>
    <property type="molecule type" value="Genomic_DNA"/>
</dbReference>
<feature type="domain" description="BHLH" evidence="8">
    <location>
        <begin position="23"/>
        <end position="75"/>
    </location>
</feature>
<sequence length="84" mass="9900">KKRYSKSRAKVLNPEVVVKIKKTRRLKANDRERTRMHSLNDALDELRVTLPTFPDDAKLTKIETLRFANNYIWALSETMKVIDL</sequence>
<evidence type="ECO:0000313" key="9">
    <source>
        <dbReference type="EMBL" id="ELU05501.1"/>
    </source>
</evidence>
<evidence type="ECO:0000256" key="2">
    <source>
        <dbReference type="ARBA" id="ARBA00022782"/>
    </source>
</evidence>
<dbReference type="OrthoDB" id="5969565at2759"/>
<dbReference type="GO" id="GO:0061564">
    <property type="term" value="P:axon development"/>
    <property type="evidence" value="ECO:0007669"/>
    <property type="project" value="TreeGrafter"/>
</dbReference>
<dbReference type="EMBL" id="KB301444">
    <property type="protein sequence ID" value="ELU05501.1"/>
    <property type="molecule type" value="Genomic_DNA"/>
</dbReference>
<reference evidence="9 11" key="2">
    <citation type="journal article" date="2013" name="Nature">
        <title>Insights into bilaterian evolution from three spiralian genomes.</title>
        <authorList>
            <person name="Simakov O."/>
            <person name="Marletaz F."/>
            <person name="Cho S.J."/>
            <person name="Edsinger-Gonzales E."/>
            <person name="Havlak P."/>
            <person name="Hellsten U."/>
            <person name="Kuo D.H."/>
            <person name="Larsson T."/>
            <person name="Lv J."/>
            <person name="Arendt D."/>
            <person name="Savage R."/>
            <person name="Osoegawa K."/>
            <person name="de Jong P."/>
            <person name="Grimwood J."/>
            <person name="Chapman J.A."/>
            <person name="Shapiro H."/>
            <person name="Aerts A."/>
            <person name="Otillar R.P."/>
            <person name="Terry A.Y."/>
            <person name="Boore J.L."/>
            <person name="Grigoriev I.V."/>
            <person name="Lindberg D.R."/>
            <person name="Seaver E.C."/>
            <person name="Weisblat D.A."/>
            <person name="Putnam N.H."/>
            <person name="Rokhsar D.S."/>
        </authorList>
    </citation>
    <scope>NUCLEOTIDE SEQUENCE</scope>
    <source>
        <strain evidence="9 11">I ESC-2004</strain>
    </source>
</reference>
<dbReference type="Gene3D" id="4.10.280.10">
    <property type="entry name" value="Helix-loop-helix DNA-binding domain"/>
    <property type="match status" value="1"/>
</dbReference>
<dbReference type="GO" id="GO:0070888">
    <property type="term" value="F:E-box binding"/>
    <property type="evidence" value="ECO:0007669"/>
    <property type="project" value="TreeGrafter"/>
</dbReference>
<gene>
    <name evidence="9" type="ORF">CAPTEDRAFT_70345</name>
</gene>
<dbReference type="GO" id="GO:0045944">
    <property type="term" value="P:positive regulation of transcription by RNA polymerase II"/>
    <property type="evidence" value="ECO:0007669"/>
    <property type="project" value="TreeGrafter"/>
</dbReference>
<dbReference type="STRING" id="283909.R7UPZ8"/>
<dbReference type="CDD" id="cd11428">
    <property type="entry name" value="bHLH_TS_NGN"/>
    <property type="match status" value="1"/>
</dbReference>
<evidence type="ECO:0000256" key="1">
    <source>
        <dbReference type="ARBA" id="ARBA00022473"/>
    </source>
</evidence>
<evidence type="ECO:0000256" key="7">
    <source>
        <dbReference type="ARBA" id="ARBA00023242"/>
    </source>
</evidence>
<dbReference type="PANTHER" id="PTHR19290">
    <property type="entry name" value="BASIC HELIX-LOOP-HELIX PROTEIN NEUROGENIN-RELATED"/>
    <property type="match status" value="1"/>
</dbReference>
<dbReference type="GO" id="GO:0000981">
    <property type="term" value="F:DNA-binding transcription factor activity, RNA polymerase II-specific"/>
    <property type="evidence" value="ECO:0007669"/>
    <property type="project" value="TreeGrafter"/>
</dbReference>
<dbReference type="AlphaFoldDB" id="R7UPZ8"/>
<dbReference type="OMA" id="ERCRMHM"/>
<dbReference type="GO" id="GO:0046983">
    <property type="term" value="F:protein dimerization activity"/>
    <property type="evidence" value="ECO:0007669"/>
    <property type="project" value="InterPro"/>
</dbReference>
<accession>R7UPZ8</accession>
<dbReference type="SUPFAM" id="SSF47459">
    <property type="entry name" value="HLH, helix-loop-helix DNA-binding domain"/>
    <property type="match status" value="1"/>
</dbReference>
<dbReference type="Pfam" id="PF00010">
    <property type="entry name" value="HLH"/>
    <property type="match status" value="1"/>
</dbReference>
<evidence type="ECO:0000313" key="11">
    <source>
        <dbReference type="Proteomes" id="UP000014760"/>
    </source>
</evidence>
<reference evidence="10" key="3">
    <citation type="submission" date="2015-06" db="UniProtKB">
        <authorList>
            <consortium name="EnsemblMetazoa"/>
        </authorList>
    </citation>
    <scope>IDENTIFICATION</scope>
</reference>
<evidence type="ECO:0000313" key="10">
    <source>
        <dbReference type="EnsemblMetazoa" id="CapteP70345"/>
    </source>
</evidence>
<dbReference type="InterPro" id="IPR036638">
    <property type="entry name" value="HLH_DNA-bd_sf"/>
</dbReference>
<reference evidence="11" key="1">
    <citation type="submission" date="2012-12" db="EMBL/GenBank/DDBJ databases">
        <authorList>
            <person name="Hellsten U."/>
            <person name="Grimwood J."/>
            <person name="Chapman J.A."/>
            <person name="Shapiro H."/>
            <person name="Aerts A."/>
            <person name="Otillar R.P."/>
            <person name="Terry A.Y."/>
            <person name="Boore J.L."/>
            <person name="Simakov O."/>
            <person name="Marletaz F."/>
            <person name="Cho S.-J."/>
            <person name="Edsinger-Gonzales E."/>
            <person name="Havlak P."/>
            <person name="Kuo D.-H."/>
            <person name="Larsson T."/>
            <person name="Lv J."/>
            <person name="Arendt D."/>
            <person name="Savage R."/>
            <person name="Osoegawa K."/>
            <person name="de Jong P."/>
            <person name="Lindberg D.R."/>
            <person name="Seaver E.C."/>
            <person name="Weisblat D.A."/>
            <person name="Putnam N.H."/>
            <person name="Grigoriev I.V."/>
            <person name="Rokhsar D.S."/>
        </authorList>
    </citation>
    <scope>NUCLEOTIDE SEQUENCE</scope>
    <source>
        <strain evidence="11">I ESC-2004</strain>
    </source>
</reference>
<evidence type="ECO:0000259" key="8">
    <source>
        <dbReference type="PROSITE" id="PS50888"/>
    </source>
</evidence>
<dbReference type="SMART" id="SM00353">
    <property type="entry name" value="HLH"/>
    <property type="match status" value="1"/>
</dbReference>